<dbReference type="InterPro" id="IPR023365">
    <property type="entry name" value="Sortase_dom-sf"/>
</dbReference>
<sequence length="205" mass="22248">MTSRPRTRAKVLLRVLLAAGAILAIALVARAYVQQNRDLESARSDLAKLDSLIPEERTSANVVPEGESTPSPVINIDGRDYVGILEIPSLDVRLPIAASWRPESPRPGAYSGILERGTLTIGGPNTAGQLGRLTETADGDRFTITDVTGRVFTFEVATIETVKSDEKAKILEKVEPWDVSLFADTFSGQEFRVLRGTAVPVFNDN</sequence>
<evidence type="ECO:0000313" key="1">
    <source>
        <dbReference type="EMBL" id="ANP28283.1"/>
    </source>
</evidence>
<organism evidence="1 2">
    <name type="scientific">Dermabacter vaginalis</name>
    <dbReference type="NCBI Taxonomy" id="1630135"/>
    <lineage>
        <taxon>Bacteria</taxon>
        <taxon>Bacillati</taxon>
        <taxon>Actinomycetota</taxon>
        <taxon>Actinomycetes</taxon>
        <taxon>Micrococcales</taxon>
        <taxon>Dermabacteraceae</taxon>
        <taxon>Dermabacter</taxon>
    </lineage>
</organism>
<evidence type="ECO:0008006" key="3">
    <source>
        <dbReference type="Google" id="ProtNLM"/>
    </source>
</evidence>
<dbReference type="AlphaFoldDB" id="A0A1B0ZK35"/>
<name>A0A1B0ZK35_9MICO</name>
<dbReference type="Proteomes" id="UP000092596">
    <property type="component" value="Chromosome"/>
</dbReference>
<dbReference type="CDD" id="cd00004">
    <property type="entry name" value="Sortase"/>
    <property type="match status" value="1"/>
</dbReference>
<reference evidence="1 2" key="1">
    <citation type="submission" date="2015-06" db="EMBL/GenBank/DDBJ databases">
        <title>Investigation of pathophysiology for high-risk pregnancy and development of treatment modality based on it.</title>
        <authorList>
            <person name="Kim B.-C."/>
            <person name="Lim S."/>
        </authorList>
    </citation>
    <scope>NUCLEOTIDE SEQUENCE [LARGE SCALE GENOMIC DNA]</scope>
    <source>
        <strain evidence="1 2">AD1-86</strain>
    </source>
</reference>
<dbReference type="Gene3D" id="2.40.260.10">
    <property type="entry name" value="Sortase"/>
    <property type="match status" value="1"/>
</dbReference>
<protein>
    <recommendedName>
        <fullName evidence="3">Sortase</fullName>
    </recommendedName>
</protein>
<dbReference type="SUPFAM" id="SSF63817">
    <property type="entry name" value="Sortase"/>
    <property type="match status" value="1"/>
</dbReference>
<dbReference type="STRING" id="1630135.DAD186_17330"/>
<dbReference type="KEGG" id="dva:DAD186_17330"/>
<gene>
    <name evidence="1" type="ORF">DAD186_17330</name>
</gene>
<dbReference type="EMBL" id="CP012117">
    <property type="protein sequence ID" value="ANP28283.1"/>
    <property type="molecule type" value="Genomic_DNA"/>
</dbReference>
<evidence type="ECO:0000313" key="2">
    <source>
        <dbReference type="Proteomes" id="UP000092596"/>
    </source>
</evidence>
<dbReference type="RefSeq" id="WP_065248301.1">
    <property type="nucleotide sequence ID" value="NZ_CP012117.1"/>
</dbReference>
<proteinExistence type="predicted"/>
<accession>A0A1B0ZK35</accession>